<evidence type="ECO:0000256" key="6">
    <source>
        <dbReference type="ARBA" id="ARBA00022729"/>
    </source>
</evidence>
<sequence>MKAFTRKHAALTAFLTVLLFPGVPAWSLSGLTLQSTGTSLDLRPSWSFTDCGSSSDALQIHKLAISPDPPVPGRDLKVSGSGYLSETILEGAYINVVVKLGNTRILTQKFDICEEARTNNLTVQCPVQPGQYDLTHTIHIPRETPRARYTVLSRAFTVDDHDIACADIKVNLLPF</sequence>
<dbReference type="InterPro" id="IPR014756">
    <property type="entry name" value="Ig_E-set"/>
</dbReference>
<proteinExistence type="inferred from homology"/>
<dbReference type="PANTHER" id="PTHR11306:SF0">
    <property type="entry name" value="PHOSPHATIDYLGLYCEROL_PHOSPHATIDYLINOSITOL TRANSFER PROTEIN"/>
    <property type="match status" value="1"/>
</dbReference>
<dbReference type="InterPro" id="IPR036846">
    <property type="entry name" value="GM2-AP_sf"/>
</dbReference>
<dbReference type="InterPro" id="IPR003172">
    <property type="entry name" value="ML_dom"/>
</dbReference>
<feature type="chain" id="PRO_5001645069" description="Phosphatidylglycerol/phosphatidylinositol transfer protein" evidence="8">
    <location>
        <begin position="26"/>
        <end position="175"/>
    </location>
</feature>
<evidence type="ECO:0000256" key="4">
    <source>
        <dbReference type="ARBA" id="ARBA00016056"/>
    </source>
</evidence>
<comment type="subunit">
    <text evidence="3">Monomer.</text>
</comment>
<gene>
    <name evidence="10" type="ORF">BOTBODRAFT_152449</name>
</gene>
<protein>
    <recommendedName>
        <fullName evidence="4">Phosphatidylglycerol/phosphatidylinositol transfer protein</fullName>
    </recommendedName>
</protein>
<evidence type="ECO:0000256" key="7">
    <source>
        <dbReference type="ARBA" id="ARBA00023055"/>
    </source>
</evidence>
<evidence type="ECO:0000256" key="2">
    <source>
        <dbReference type="ARBA" id="ARBA00006370"/>
    </source>
</evidence>
<reference evidence="11" key="1">
    <citation type="journal article" date="2014" name="Proc. Natl. Acad. Sci. U.S.A.">
        <title>Extensive sampling of basidiomycete genomes demonstrates inadequacy of the white-rot/brown-rot paradigm for wood decay fungi.</title>
        <authorList>
            <person name="Riley R."/>
            <person name="Salamov A.A."/>
            <person name="Brown D.W."/>
            <person name="Nagy L.G."/>
            <person name="Floudas D."/>
            <person name="Held B.W."/>
            <person name="Levasseur A."/>
            <person name="Lombard V."/>
            <person name="Morin E."/>
            <person name="Otillar R."/>
            <person name="Lindquist E.A."/>
            <person name="Sun H."/>
            <person name="LaButti K.M."/>
            <person name="Schmutz J."/>
            <person name="Jabbour D."/>
            <person name="Luo H."/>
            <person name="Baker S.E."/>
            <person name="Pisabarro A.G."/>
            <person name="Walton J.D."/>
            <person name="Blanchette R.A."/>
            <person name="Henrissat B."/>
            <person name="Martin F."/>
            <person name="Cullen D."/>
            <person name="Hibbett D.S."/>
            <person name="Grigoriev I.V."/>
        </authorList>
    </citation>
    <scope>NUCLEOTIDE SEQUENCE [LARGE SCALE GENOMIC DNA]</scope>
    <source>
        <strain evidence="11">FD-172 SS1</strain>
    </source>
</reference>
<dbReference type="Pfam" id="PF02221">
    <property type="entry name" value="E1_DerP2_DerF2"/>
    <property type="match status" value="1"/>
</dbReference>
<dbReference type="GO" id="GO:0032934">
    <property type="term" value="F:sterol binding"/>
    <property type="evidence" value="ECO:0007669"/>
    <property type="project" value="InterPro"/>
</dbReference>
<evidence type="ECO:0000313" key="10">
    <source>
        <dbReference type="EMBL" id="KDQ19894.1"/>
    </source>
</evidence>
<dbReference type="PANTHER" id="PTHR11306">
    <property type="entry name" value="NIEMANN PICK TYPE C2 PROTEIN NPC2-RELATED"/>
    <property type="match status" value="1"/>
</dbReference>
<feature type="domain" description="MD-2-related lipid-recognition" evidence="9">
    <location>
        <begin position="48"/>
        <end position="170"/>
    </location>
</feature>
<dbReference type="EMBL" id="KL198018">
    <property type="protein sequence ID" value="KDQ19894.1"/>
    <property type="molecule type" value="Genomic_DNA"/>
</dbReference>
<comment type="function">
    <text evidence="1">Catalyzes the intermembrane transfer of phosphatidylglycerol and phosphatidylinositol.</text>
</comment>
<dbReference type="SUPFAM" id="SSF81296">
    <property type="entry name" value="E set domains"/>
    <property type="match status" value="1"/>
</dbReference>
<evidence type="ECO:0000256" key="1">
    <source>
        <dbReference type="ARBA" id="ARBA00002053"/>
    </source>
</evidence>
<dbReference type="InParanoid" id="A0A067MWC1"/>
<name>A0A067MWC1_BOTB1</name>
<feature type="signal peptide" evidence="8">
    <location>
        <begin position="1"/>
        <end position="25"/>
    </location>
</feature>
<dbReference type="InterPro" id="IPR039670">
    <property type="entry name" value="NPC2-like"/>
</dbReference>
<organism evidence="10 11">
    <name type="scientific">Botryobasidium botryosum (strain FD-172 SS1)</name>
    <dbReference type="NCBI Taxonomy" id="930990"/>
    <lineage>
        <taxon>Eukaryota</taxon>
        <taxon>Fungi</taxon>
        <taxon>Dikarya</taxon>
        <taxon>Basidiomycota</taxon>
        <taxon>Agaricomycotina</taxon>
        <taxon>Agaricomycetes</taxon>
        <taxon>Cantharellales</taxon>
        <taxon>Botryobasidiaceae</taxon>
        <taxon>Botryobasidium</taxon>
    </lineage>
</organism>
<dbReference type="HOGENOM" id="CLU_097982_3_0_1"/>
<evidence type="ECO:0000259" key="9">
    <source>
        <dbReference type="SMART" id="SM00737"/>
    </source>
</evidence>
<comment type="similarity">
    <text evidence="2">Belongs to the NPC2 family.</text>
</comment>
<evidence type="ECO:0000256" key="8">
    <source>
        <dbReference type="SAM" id="SignalP"/>
    </source>
</evidence>
<dbReference type="SMART" id="SM00737">
    <property type="entry name" value="ML"/>
    <property type="match status" value="1"/>
</dbReference>
<dbReference type="CDD" id="cd00917">
    <property type="entry name" value="PG-PI_TP"/>
    <property type="match status" value="1"/>
</dbReference>
<accession>A0A067MWC1</accession>
<evidence type="ECO:0000256" key="5">
    <source>
        <dbReference type="ARBA" id="ARBA00022448"/>
    </source>
</evidence>
<dbReference type="Proteomes" id="UP000027195">
    <property type="component" value="Unassembled WGS sequence"/>
</dbReference>
<dbReference type="FunCoup" id="A0A067MWC1">
    <property type="interactions" value="1"/>
</dbReference>
<dbReference type="AlphaFoldDB" id="A0A067MWC1"/>
<keyword evidence="6 8" id="KW-0732">Signal</keyword>
<dbReference type="GO" id="GO:0032366">
    <property type="term" value="P:intracellular sterol transport"/>
    <property type="evidence" value="ECO:0007669"/>
    <property type="project" value="InterPro"/>
</dbReference>
<evidence type="ECO:0000313" key="11">
    <source>
        <dbReference type="Proteomes" id="UP000027195"/>
    </source>
</evidence>
<dbReference type="InterPro" id="IPR033917">
    <property type="entry name" value="ML_PG-PI_TP"/>
</dbReference>
<keyword evidence="5" id="KW-0813">Transport</keyword>
<dbReference type="Gene3D" id="2.70.220.10">
    <property type="entry name" value="Ganglioside GM2 activator"/>
    <property type="match status" value="2"/>
</dbReference>
<keyword evidence="7" id="KW-0445">Lipid transport</keyword>
<evidence type="ECO:0000256" key="3">
    <source>
        <dbReference type="ARBA" id="ARBA00011245"/>
    </source>
</evidence>
<keyword evidence="11" id="KW-1185">Reference proteome</keyword>
<dbReference type="OrthoDB" id="6409159at2759"/>